<dbReference type="NCBIfam" id="TIGR01509">
    <property type="entry name" value="HAD-SF-IA-v3"/>
    <property type="match status" value="1"/>
</dbReference>
<evidence type="ECO:0000313" key="2">
    <source>
        <dbReference type="Proteomes" id="UP000616724"/>
    </source>
</evidence>
<dbReference type="PRINTS" id="PR00413">
    <property type="entry name" value="HADHALOGNASE"/>
</dbReference>
<dbReference type="InterPro" id="IPR036412">
    <property type="entry name" value="HAD-like_sf"/>
</dbReference>
<name>A0A8J3RUI1_9ACTN</name>
<dbReference type="AlphaFoldDB" id="A0A8J3RUI1"/>
<protein>
    <submittedName>
        <fullName evidence="1">Haloacid dehalogenase</fullName>
    </submittedName>
</protein>
<dbReference type="RefSeq" id="WP_203895773.1">
    <property type="nucleotide sequence ID" value="NZ_BOOH01000075.1"/>
</dbReference>
<organism evidence="1 2">
    <name type="scientific">Planobispora longispora</name>
    <dbReference type="NCBI Taxonomy" id="28887"/>
    <lineage>
        <taxon>Bacteria</taxon>
        <taxon>Bacillati</taxon>
        <taxon>Actinomycetota</taxon>
        <taxon>Actinomycetes</taxon>
        <taxon>Streptosporangiales</taxon>
        <taxon>Streptosporangiaceae</taxon>
        <taxon>Planobispora</taxon>
    </lineage>
</organism>
<dbReference type="Proteomes" id="UP000616724">
    <property type="component" value="Unassembled WGS sequence"/>
</dbReference>
<keyword evidence="2" id="KW-1185">Reference proteome</keyword>
<reference evidence="1 2" key="1">
    <citation type="submission" date="2021-01" db="EMBL/GenBank/DDBJ databases">
        <title>Whole genome shotgun sequence of Planobispora longispora NBRC 13918.</title>
        <authorList>
            <person name="Komaki H."/>
            <person name="Tamura T."/>
        </authorList>
    </citation>
    <scope>NUCLEOTIDE SEQUENCE [LARGE SCALE GENOMIC DNA]</scope>
    <source>
        <strain evidence="1 2">NBRC 13918</strain>
    </source>
</reference>
<dbReference type="EMBL" id="BOOH01000075">
    <property type="protein sequence ID" value="GIH81383.1"/>
    <property type="molecule type" value="Genomic_DNA"/>
</dbReference>
<dbReference type="InterPro" id="IPR006439">
    <property type="entry name" value="HAD-SF_hydro_IA"/>
</dbReference>
<dbReference type="Gene3D" id="3.40.50.1000">
    <property type="entry name" value="HAD superfamily/HAD-like"/>
    <property type="match status" value="1"/>
</dbReference>
<dbReference type="SUPFAM" id="SSF56784">
    <property type="entry name" value="HAD-like"/>
    <property type="match status" value="1"/>
</dbReference>
<dbReference type="InterPro" id="IPR023214">
    <property type="entry name" value="HAD_sf"/>
</dbReference>
<accession>A0A8J3RUI1</accession>
<gene>
    <name evidence="1" type="ORF">Plo01_78120</name>
</gene>
<dbReference type="Pfam" id="PF00702">
    <property type="entry name" value="Hydrolase"/>
    <property type="match status" value="1"/>
</dbReference>
<evidence type="ECO:0000313" key="1">
    <source>
        <dbReference type="EMBL" id="GIH81383.1"/>
    </source>
</evidence>
<dbReference type="PANTHER" id="PTHR43611">
    <property type="entry name" value="ALPHA-D-GLUCOSE 1-PHOSPHATE PHOSPHATASE"/>
    <property type="match status" value="1"/>
</dbReference>
<dbReference type="PANTHER" id="PTHR43611:SF3">
    <property type="entry name" value="FLAVIN MONONUCLEOTIDE HYDROLASE 1, CHLOROPLATIC"/>
    <property type="match status" value="1"/>
</dbReference>
<comment type="caution">
    <text evidence="1">The sequence shown here is derived from an EMBL/GenBank/DDBJ whole genome shotgun (WGS) entry which is preliminary data.</text>
</comment>
<proteinExistence type="predicted"/>
<sequence>MSGDGRLPYDAVLCDFDGVIRHHDPGEMIGLERAWGLAEGTTMKIAMAPERLVPVARGQITTREWVASIVAELEHLLGETERARTLGRAFAEARALLDKEVLALLRRARARVPVVLVTNATVQLEDDLQALGLAHFFDEVVSSARVGAAKPERRIYEIAAGRAGADAVRCLFVDDRRENVEAARALGMTGVLYREVADLRGALAPLLEGDHGPAFA</sequence>